<evidence type="ECO:0000256" key="1">
    <source>
        <dbReference type="SAM" id="MobiDB-lite"/>
    </source>
</evidence>
<name>A0A9N7Y9X8_PLEPL</name>
<gene>
    <name evidence="2" type="ORF">PLEPLA_LOCUS5888</name>
</gene>
<feature type="compositionally biased region" description="Basic and acidic residues" evidence="1">
    <location>
        <begin position="171"/>
        <end position="187"/>
    </location>
</feature>
<protein>
    <submittedName>
        <fullName evidence="2">Uncharacterized protein</fullName>
    </submittedName>
</protein>
<dbReference type="EMBL" id="CADEAL010000302">
    <property type="protein sequence ID" value="CAB1418066.1"/>
    <property type="molecule type" value="Genomic_DNA"/>
</dbReference>
<proteinExistence type="predicted"/>
<sequence>MQPASRSTADHSQRNSVSPTAEQVNKSVAQRSTRLSIQSVKQPPSQRAPPTPHLSLLIWLTPSTSLHHQLSPLIYILSPPTNGISHKFPEWYEPLPWSIITTIHTMAQAQGNASSMEERERRGEKRRAQRKERKTSLNVCDRKVRCYRNLCVPLGQQEAQRSVPCDAADEVGSRDLSGRGRDGKVDGDASPLEGGGLAGEKVGGEGFKVSHHFGIVCF</sequence>
<feature type="compositionally biased region" description="Basic residues" evidence="1">
    <location>
        <begin position="124"/>
        <end position="133"/>
    </location>
</feature>
<feature type="region of interest" description="Disordered" evidence="1">
    <location>
        <begin position="1"/>
        <end position="51"/>
    </location>
</feature>
<accession>A0A9N7Y9X8</accession>
<dbReference type="AlphaFoldDB" id="A0A9N7Y9X8"/>
<evidence type="ECO:0000313" key="3">
    <source>
        <dbReference type="Proteomes" id="UP001153269"/>
    </source>
</evidence>
<feature type="compositionally biased region" description="Polar residues" evidence="1">
    <location>
        <begin position="14"/>
        <end position="45"/>
    </location>
</feature>
<keyword evidence="3" id="KW-1185">Reference proteome</keyword>
<comment type="caution">
    <text evidence="2">The sequence shown here is derived from an EMBL/GenBank/DDBJ whole genome shotgun (WGS) entry which is preliminary data.</text>
</comment>
<evidence type="ECO:0000313" key="2">
    <source>
        <dbReference type="EMBL" id="CAB1418066.1"/>
    </source>
</evidence>
<feature type="region of interest" description="Disordered" evidence="1">
    <location>
        <begin position="108"/>
        <end position="134"/>
    </location>
</feature>
<reference evidence="2" key="1">
    <citation type="submission" date="2020-03" db="EMBL/GenBank/DDBJ databases">
        <authorList>
            <person name="Weist P."/>
        </authorList>
    </citation>
    <scope>NUCLEOTIDE SEQUENCE</scope>
</reference>
<dbReference type="Proteomes" id="UP001153269">
    <property type="component" value="Unassembled WGS sequence"/>
</dbReference>
<organism evidence="2 3">
    <name type="scientific">Pleuronectes platessa</name>
    <name type="common">European plaice</name>
    <dbReference type="NCBI Taxonomy" id="8262"/>
    <lineage>
        <taxon>Eukaryota</taxon>
        <taxon>Metazoa</taxon>
        <taxon>Chordata</taxon>
        <taxon>Craniata</taxon>
        <taxon>Vertebrata</taxon>
        <taxon>Euteleostomi</taxon>
        <taxon>Actinopterygii</taxon>
        <taxon>Neopterygii</taxon>
        <taxon>Teleostei</taxon>
        <taxon>Neoteleostei</taxon>
        <taxon>Acanthomorphata</taxon>
        <taxon>Carangaria</taxon>
        <taxon>Pleuronectiformes</taxon>
        <taxon>Pleuronectoidei</taxon>
        <taxon>Pleuronectidae</taxon>
        <taxon>Pleuronectes</taxon>
    </lineage>
</organism>
<feature type="region of interest" description="Disordered" evidence="1">
    <location>
        <begin position="163"/>
        <end position="203"/>
    </location>
</feature>